<dbReference type="AlphaFoldDB" id="A0A5B9VW60"/>
<keyword evidence="2" id="KW-1185">Reference proteome</keyword>
<dbReference type="EMBL" id="CP042997">
    <property type="protein sequence ID" value="QEH32091.1"/>
    <property type="molecule type" value="Genomic_DNA"/>
</dbReference>
<organism evidence="1 2">
    <name type="scientific">Aquisphaera giovannonii</name>
    <dbReference type="NCBI Taxonomy" id="406548"/>
    <lineage>
        <taxon>Bacteria</taxon>
        <taxon>Pseudomonadati</taxon>
        <taxon>Planctomycetota</taxon>
        <taxon>Planctomycetia</taxon>
        <taxon>Isosphaerales</taxon>
        <taxon>Isosphaeraceae</taxon>
        <taxon>Aquisphaera</taxon>
    </lineage>
</organism>
<protein>
    <submittedName>
        <fullName evidence="1">Uncharacterized protein</fullName>
    </submittedName>
</protein>
<name>A0A5B9VW60_9BACT</name>
<dbReference type="RefSeq" id="WP_148591021.1">
    <property type="nucleotide sequence ID" value="NZ_CP042997.1"/>
</dbReference>
<reference evidence="1 2" key="1">
    <citation type="submission" date="2019-08" db="EMBL/GenBank/DDBJ databases">
        <title>Deep-cultivation of Planctomycetes and their phenomic and genomic characterization uncovers novel biology.</title>
        <authorList>
            <person name="Wiegand S."/>
            <person name="Jogler M."/>
            <person name="Boedeker C."/>
            <person name="Pinto D."/>
            <person name="Vollmers J."/>
            <person name="Rivas-Marin E."/>
            <person name="Kohn T."/>
            <person name="Peeters S.H."/>
            <person name="Heuer A."/>
            <person name="Rast P."/>
            <person name="Oberbeckmann S."/>
            <person name="Bunk B."/>
            <person name="Jeske O."/>
            <person name="Meyerdierks A."/>
            <person name="Storesund J.E."/>
            <person name="Kallscheuer N."/>
            <person name="Luecker S."/>
            <person name="Lage O.M."/>
            <person name="Pohl T."/>
            <person name="Merkel B.J."/>
            <person name="Hornburger P."/>
            <person name="Mueller R.-W."/>
            <person name="Bruemmer F."/>
            <person name="Labrenz M."/>
            <person name="Spormann A.M."/>
            <person name="Op den Camp H."/>
            <person name="Overmann J."/>
            <person name="Amann R."/>
            <person name="Jetten M.S.M."/>
            <person name="Mascher T."/>
            <person name="Medema M.H."/>
            <person name="Devos D.P."/>
            <person name="Kaster A.-K."/>
            <person name="Ovreas L."/>
            <person name="Rohde M."/>
            <person name="Galperin M.Y."/>
            <person name="Jogler C."/>
        </authorList>
    </citation>
    <scope>NUCLEOTIDE SEQUENCE [LARGE SCALE GENOMIC DNA]</scope>
    <source>
        <strain evidence="1 2">OJF2</strain>
    </source>
</reference>
<evidence type="ECO:0000313" key="2">
    <source>
        <dbReference type="Proteomes" id="UP000324233"/>
    </source>
</evidence>
<evidence type="ECO:0000313" key="1">
    <source>
        <dbReference type="EMBL" id="QEH32091.1"/>
    </source>
</evidence>
<sequence>MITIIRGTARRLLAVLDRRVRGSHRGAASPPLVLNAEGRRLRARFQAGDLAVEYVESASGGELDSVPVALEALARVGGREDTTVDIESISLDRTAVRWRDASADRLHVSDHPVICRSASTRRSPTSPATGPA</sequence>
<gene>
    <name evidence="1" type="ORF">OJF2_05600</name>
</gene>
<dbReference type="Proteomes" id="UP000324233">
    <property type="component" value="Chromosome"/>
</dbReference>
<proteinExistence type="predicted"/>
<accession>A0A5B9VW60</accession>
<dbReference type="KEGG" id="agv:OJF2_05600"/>